<dbReference type="PANTHER" id="PTHR30469:SF15">
    <property type="entry name" value="HLYD FAMILY OF SECRETION PROTEINS"/>
    <property type="match status" value="1"/>
</dbReference>
<dbReference type="SUPFAM" id="SSF111369">
    <property type="entry name" value="HlyD-like secretion proteins"/>
    <property type="match status" value="1"/>
</dbReference>
<feature type="domain" description="AprE-like beta-barrel" evidence="4">
    <location>
        <begin position="223"/>
        <end position="302"/>
    </location>
</feature>
<feature type="region of interest" description="Disordered" evidence="2">
    <location>
        <begin position="380"/>
        <end position="401"/>
    </location>
</feature>
<dbReference type="NCBIfam" id="TIGR01730">
    <property type="entry name" value="RND_mfp"/>
    <property type="match status" value="1"/>
</dbReference>
<dbReference type="PANTHER" id="PTHR30469">
    <property type="entry name" value="MULTIDRUG RESISTANCE PROTEIN MDTA"/>
    <property type="match status" value="1"/>
</dbReference>
<comment type="similarity">
    <text evidence="1">Belongs to the membrane fusion protein (MFP) (TC 8.A.1) family.</text>
</comment>
<dbReference type="Pfam" id="PF26002">
    <property type="entry name" value="Beta-barrel_AprE"/>
    <property type="match status" value="1"/>
</dbReference>
<name>A0ABT1QT54_9GAMM</name>
<accession>A0ABT1QT54</accession>
<keyword evidence="6" id="KW-1185">Reference proteome</keyword>
<dbReference type="RefSeq" id="WP_255914635.1">
    <property type="nucleotide sequence ID" value="NZ_JANFQO010000010.1"/>
</dbReference>
<evidence type="ECO:0000256" key="1">
    <source>
        <dbReference type="ARBA" id="ARBA00009477"/>
    </source>
</evidence>
<evidence type="ECO:0000313" key="5">
    <source>
        <dbReference type="EMBL" id="MCQ4165447.1"/>
    </source>
</evidence>
<dbReference type="Gene3D" id="2.40.30.170">
    <property type="match status" value="1"/>
</dbReference>
<evidence type="ECO:0000313" key="6">
    <source>
        <dbReference type="Proteomes" id="UP001165498"/>
    </source>
</evidence>
<gene>
    <name evidence="5" type="ORF">NM961_12075</name>
</gene>
<dbReference type="InterPro" id="IPR006143">
    <property type="entry name" value="RND_pump_MFP"/>
</dbReference>
<comment type="caution">
    <text evidence="5">The sequence shown here is derived from an EMBL/GenBank/DDBJ whole genome shotgun (WGS) entry which is preliminary data.</text>
</comment>
<dbReference type="Proteomes" id="UP001165498">
    <property type="component" value="Unassembled WGS sequence"/>
</dbReference>
<dbReference type="InterPro" id="IPR058982">
    <property type="entry name" value="Beta-barrel_AprE"/>
</dbReference>
<evidence type="ECO:0000259" key="3">
    <source>
        <dbReference type="Pfam" id="PF25917"/>
    </source>
</evidence>
<dbReference type="EMBL" id="JANFQO010000010">
    <property type="protein sequence ID" value="MCQ4165447.1"/>
    <property type="molecule type" value="Genomic_DNA"/>
</dbReference>
<dbReference type="Pfam" id="PF25917">
    <property type="entry name" value="BSH_RND"/>
    <property type="match status" value="1"/>
</dbReference>
<dbReference type="Gene3D" id="2.40.420.20">
    <property type="match status" value="1"/>
</dbReference>
<evidence type="ECO:0000259" key="4">
    <source>
        <dbReference type="Pfam" id="PF26002"/>
    </source>
</evidence>
<sequence>MKKALVLLGIVALVVLASLMTRLGRRDAVGVQVQELALHSIRSSILASGKITYDERVSLTSEIVGMVRTVHATEGGRVTKGQLVMELRDEEYAAAVEQSLALVRQRESDIERAKFNVQNAQREWERSKRLIEAKLVAKDAYEKSELARNLAQVELRAANAALLQARAQYAQVERQLGKTRIYSPIDGVVTSVDLRVGETAIPSAGGIPGSTLMVISNPDSIYTEVNVDEADIGNVKVGDEAEVVAVAYRNSPIKGQIESMATSAKVAEGRQGLSFAVKIRLDRSNTTVDLKPGMSCRAEIFTRSKSEVLAAPIQAVLVESDSKSNKSSHHVFVNRGGVATKVAVETGISDDNYYEITKGASAGEQIITGPDKVLQSLRQGDPVKAIAPERPAAPAAAPVSG</sequence>
<dbReference type="Gene3D" id="2.40.50.100">
    <property type="match status" value="1"/>
</dbReference>
<proteinExistence type="inferred from homology"/>
<protein>
    <submittedName>
        <fullName evidence="5">Efflux RND transporter periplasmic adaptor subunit</fullName>
    </submittedName>
</protein>
<feature type="domain" description="Multidrug resistance protein MdtA-like barrel-sandwich hybrid" evidence="3">
    <location>
        <begin position="56"/>
        <end position="201"/>
    </location>
</feature>
<dbReference type="InterPro" id="IPR058625">
    <property type="entry name" value="MdtA-like_BSH"/>
</dbReference>
<feature type="compositionally biased region" description="Low complexity" evidence="2">
    <location>
        <begin position="385"/>
        <end position="401"/>
    </location>
</feature>
<dbReference type="Gene3D" id="1.10.287.470">
    <property type="entry name" value="Helix hairpin bin"/>
    <property type="match status" value="1"/>
</dbReference>
<reference evidence="5" key="1">
    <citation type="submission" date="2022-07" db="EMBL/GenBank/DDBJ databases">
        <title>Tahibacter sp., a new gammaproteobacterium isolated from the silt sample collected at pig farm.</title>
        <authorList>
            <person name="Chen H."/>
        </authorList>
    </citation>
    <scope>NUCLEOTIDE SEQUENCE</scope>
    <source>
        <strain evidence="5">P2K</strain>
    </source>
</reference>
<evidence type="ECO:0000256" key="2">
    <source>
        <dbReference type="SAM" id="MobiDB-lite"/>
    </source>
</evidence>
<organism evidence="5 6">
    <name type="scientific">Tahibacter harae</name>
    <dbReference type="NCBI Taxonomy" id="2963937"/>
    <lineage>
        <taxon>Bacteria</taxon>
        <taxon>Pseudomonadati</taxon>
        <taxon>Pseudomonadota</taxon>
        <taxon>Gammaproteobacteria</taxon>
        <taxon>Lysobacterales</taxon>
        <taxon>Rhodanobacteraceae</taxon>
        <taxon>Tahibacter</taxon>
    </lineage>
</organism>